<dbReference type="Proteomes" id="UP000790709">
    <property type="component" value="Unassembled WGS sequence"/>
</dbReference>
<keyword evidence="2" id="KW-1185">Reference proteome</keyword>
<evidence type="ECO:0000313" key="2">
    <source>
        <dbReference type="Proteomes" id="UP000790709"/>
    </source>
</evidence>
<evidence type="ECO:0000313" key="1">
    <source>
        <dbReference type="EMBL" id="KAH7917957.1"/>
    </source>
</evidence>
<sequence>MHLLSSRFCYFWDSMTLHQLTAHFTNLSRLCYDVPRVSATCTSVVSLDHPLLGSRLLSRFIMAGVGLPCCSNTRRSSRITFRKQLTSFQGGDETVRALIRQATGPLGETKDRIRRGGDVWMLDHDQLGEPNGGRMCRYVTVPITVNEGTTSDLIPNIDSLQ</sequence>
<proteinExistence type="predicted"/>
<protein>
    <submittedName>
        <fullName evidence="1">Uncharacterized protein</fullName>
    </submittedName>
</protein>
<organism evidence="1 2">
    <name type="scientific">Leucogyrophana mollusca</name>
    <dbReference type="NCBI Taxonomy" id="85980"/>
    <lineage>
        <taxon>Eukaryota</taxon>
        <taxon>Fungi</taxon>
        <taxon>Dikarya</taxon>
        <taxon>Basidiomycota</taxon>
        <taxon>Agaricomycotina</taxon>
        <taxon>Agaricomycetes</taxon>
        <taxon>Agaricomycetidae</taxon>
        <taxon>Boletales</taxon>
        <taxon>Boletales incertae sedis</taxon>
        <taxon>Leucogyrophana</taxon>
    </lineage>
</organism>
<reference evidence="1" key="1">
    <citation type="journal article" date="2021" name="New Phytol.">
        <title>Evolutionary innovations through gain and loss of genes in the ectomycorrhizal Boletales.</title>
        <authorList>
            <person name="Wu G."/>
            <person name="Miyauchi S."/>
            <person name="Morin E."/>
            <person name="Kuo A."/>
            <person name="Drula E."/>
            <person name="Varga T."/>
            <person name="Kohler A."/>
            <person name="Feng B."/>
            <person name="Cao Y."/>
            <person name="Lipzen A."/>
            <person name="Daum C."/>
            <person name="Hundley H."/>
            <person name="Pangilinan J."/>
            <person name="Johnson J."/>
            <person name="Barry K."/>
            <person name="LaButti K."/>
            <person name="Ng V."/>
            <person name="Ahrendt S."/>
            <person name="Min B."/>
            <person name="Choi I.G."/>
            <person name="Park H."/>
            <person name="Plett J.M."/>
            <person name="Magnuson J."/>
            <person name="Spatafora J.W."/>
            <person name="Nagy L.G."/>
            <person name="Henrissat B."/>
            <person name="Grigoriev I.V."/>
            <person name="Yang Z.L."/>
            <person name="Xu J."/>
            <person name="Martin F.M."/>
        </authorList>
    </citation>
    <scope>NUCLEOTIDE SEQUENCE</scope>
    <source>
        <strain evidence="1">KUC20120723A-06</strain>
    </source>
</reference>
<accession>A0ACB8AZT5</accession>
<gene>
    <name evidence="1" type="ORF">BV22DRAFT_923024</name>
</gene>
<name>A0ACB8AZT5_9AGAM</name>
<comment type="caution">
    <text evidence="1">The sequence shown here is derived from an EMBL/GenBank/DDBJ whole genome shotgun (WGS) entry which is preliminary data.</text>
</comment>
<dbReference type="EMBL" id="MU266888">
    <property type="protein sequence ID" value="KAH7917957.1"/>
    <property type="molecule type" value="Genomic_DNA"/>
</dbReference>